<dbReference type="RefSeq" id="WP_006989079.1">
    <property type="nucleotide sequence ID" value="NZ_JH594606.1"/>
</dbReference>
<keyword evidence="5 15" id="KW-0812">Transmembrane</keyword>
<keyword evidence="7 15" id="KW-1133">Transmembrane helix</keyword>
<dbReference type="SUPFAM" id="SSF81573">
    <property type="entry name" value="F1F0 ATP synthase subunit B, membrane domain"/>
    <property type="match status" value="1"/>
</dbReference>
<dbReference type="InterPro" id="IPR050059">
    <property type="entry name" value="ATP_synthase_B_chain"/>
</dbReference>
<evidence type="ECO:0000256" key="2">
    <source>
        <dbReference type="ARBA" id="ARBA00022448"/>
    </source>
</evidence>
<evidence type="ECO:0000256" key="5">
    <source>
        <dbReference type="ARBA" id="ARBA00022692"/>
    </source>
</evidence>
<organism evidence="18 19">
    <name type="scientific">Gillisia limnaea (strain DSM 15749 / LMG 21470 / R-8282)</name>
    <dbReference type="NCBI Taxonomy" id="865937"/>
    <lineage>
        <taxon>Bacteria</taxon>
        <taxon>Pseudomonadati</taxon>
        <taxon>Bacteroidota</taxon>
        <taxon>Flavobacteriia</taxon>
        <taxon>Flavobacteriales</taxon>
        <taxon>Flavobacteriaceae</taxon>
        <taxon>Gillisia</taxon>
    </lineage>
</organism>
<evidence type="ECO:0000313" key="19">
    <source>
        <dbReference type="Proteomes" id="UP000003844"/>
    </source>
</evidence>
<dbReference type="InterPro" id="IPR002146">
    <property type="entry name" value="ATP_synth_b/b'su_bac/chlpt"/>
</dbReference>
<evidence type="ECO:0000256" key="15">
    <source>
        <dbReference type="HAMAP-Rule" id="MF_01398"/>
    </source>
</evidence>
<evidence type="ECO:0000256" key="9">
    <source>
        <dbReference type="ARBA" id="ARBA00023136"/>
    </source>
</evidence>
<dbReference type="HAMAP" id="MF_01398">
    <property type="entry name" value="ATP_synth_b_bprime"/>
    <property type="match status" value="1"/>
</dbReference>
<evidence type="ECO:0000256" key="8">
    <source>
        <dbReference type="ARBA" id="ARBA00023065"/>
    </source>
</evidence>
<dbReference type="NCBIfam" id="TIGR01144">
    <property type="entry name" value="ATP_synt_b"/>
    <property type="match status" value="1"/>
</dbReference>
<dbReference type="GO" id="GO:0012505">
    <property type="term" value="C:endomembrane system"/>
    <property type="evidence" value="ECO:0007669"/>
    <property type="project" value="UniProtKB-SubCell"/>
</dbReference>
<evidence type="ECO:0000256" key="10">
    <source>
        <dbReference type="ARBA" id="ARBA00023310"/>
    </source>
</evidence>
<comment type="similarity">
    <text evidence="1 15 16">Belongs to the ATPase B chain family.</text>
</comment>
<dbReference type="CDD" id="cd06503">
    <property type="entry name" value="ATP-synt_Fo_b"/>
    <property type="match status" value="1"/>
</dbReference>
<feature type="transmembrane region" description="Helical" evidence="15">
    <location>
        <begin position="12"/>
        <end position="30"/>
    </location>
</feature>
<comment type="subunit">
    <text evidence="15">F-type ATPases have 2 components, F(1) - the catalytic core - and F(0) - the membrane proton channel. F(1) has five subunits: alpha(3), beta(3), gamma(1), delta(1), epsilon(1). F(0) has three main subunits: a(1), b(2) and c(10-14). The alpha and beta chains form an alternating ring which encloses part of the gamma chain. F(1) is attached to F(0) by a central stalk formed by the gamma and epsilon chains, while a peripheral stalk is formed by the delta and b chains.</text>
</comment>
<dbReference type="GO" id="GO:0045259">
    <property type="term" value="C:proton-transporting ATP synthase complex"/>
    <property type="evidence" value="ECO:0007669"/>
    <property type="project" value="UniProtKB-KW"/>
</dbReference>
<dbReference type="PANTHER" id="PTHR33445">
    <property type="entry name" value="ATP SYNTHASE SUBUNIT B', CHLOROPLASTIC"/>
    <property type="match status" value="1"/>
</dbReference>
<keyword evidence="3 15" id="KW-1003">Cell membrane</keyword>
<keyword evidence="9 15" id="KW-0472">Membrane</keyword>
<dbReference type="OrthoDB" id="9795289at2"/>
<dbReference type="NCBIfam" id="NF011041">
    <property type="entry name" value="PRK14471.1"/>
    <property type="match status" value="1"/>
</dbReference>
<keyword evidence="2 15" id="KW-0813">Transport</keyword>
<dbReference type="Proteomes" id="UP000003844">
    <property type="component" value="Unassembled WGS sequence"/>
</dbReference>
<evidence type="ECO:0000256" key="1">
    <source>
        <dbReference type="ARBA" id="ARBA00005513"/>
    </source>
</evidence>
<evidence type="ECO:0000256" key="13">
    <source>
        <dbReference type="ARBA" id="ARBA00026054"/>
    </source>
</evidence>
<feature type="coiled-coil region" evidence="17">
    <location>
        <begin position="41"/>
        <end position="89"/>
    </location>
</feature>
<dbReference type="EMBL" id="JH594606">
    <property type="protein sequence ID" value="EHQ02769.1"/>
    <property type="molecule type" value="Genomic_DNA"/>
</dbReference>
<name>H2BUD5_GILLR</name>
<dbReference type="eggNOG" id="COG0711">
    <property type="taxonomic scope" value="Bacteria"/>
</dbReference>
<keyword evidence="4 15" id="KW-0138">CF(0)</keyword>
<comment type="subcellular location">
    <subcellularLocation>
        <location evidence="15">Cell membrane</location>
        <topology evidence="15">Single-pass membrane protein</topology>
    </subcellularLocation>
    <subcellularLocation>
        <location evidence="14">Endomembrane system</location>
        <topology evidence="14">Single-pass membrane protein</topology>
    </subcellularLocation>
</comment>
<dbReference type="HOGENOM" id="CLU_079215_4_1_10"/>
<keyword evidence="17" id="KW-0175">Coiled coil</keyword>
<dbReference type="STRING" id="865937.Gilli_2136"/>
<evidence type="ECO:0000256" key="17">
    <source>
        <dbReference type="SAM" id="Coils"/>
    </source>
</evidence>
<evidence type="ECO:0000256" key="11">
    <source>
        <dbReference type="ARBA" id="ARBA00025198"/>
    </source>
</evidence>
<keyword evidence="6 15" id="KW-0375">Hydrogen ion transport</keyword>
<evidence type="ECO:0000256" key="3">
    <source>
        <dbReference type="ARBA" id="ARBA00022475"/>
    </source>
</evidence>
<comment type="function">
    <text evidence="12">Component of the F(0) channel, it forms part of the peripheral stalk, linking F(1) to F(0). The b'-subunit is a diverged and duplicated form of b found in plants and photosynthetic bacteria.</text>
</comment>
<dbReference type="Pfam" id="PF00430">
    <property type="entry name" value="ATP-synt_B"/>
    <property type="match status" value="1"/>
</dbReference>
<gene>
    <name evidence="15" type="primary">atpF</name>
    <name evidence="18" type="ORF">Gilli_2136</name>
</gene>
<dbReference type="GO" id="GO:0046961">
    <property type="term" value="F:proton-transporting ATPase activity, rotational mechanism"/>
    <property type="evidence" value="ECO:0007669"/>
    <property type="project" value="TreeGrafter"/>
</dbReference>
<evidence type="ECO:0000256" key="4">
    <source>
        <dbReference type="ARBA" id="ARBA00022547"/>
    </source>
</evidence>
<proteinExistence type="inferred from homology"/>
<keyword evidence="19" id="KW-1185">Reference proteome</keyword>
<dbReference type="PANTHER" id="PTHR33445:SF1">
    <property type="entry name" value="ATP SYNTHASE SUBUNIT B"/>
    <property type="match status" value="1"/>
</dbReference>
<reference evidence="19" key="1">
    <citation type="journal article" date="2012" name="Stand. Genomic Sci.">
        <title>Genome sequence of the Antarctic rhodopsins-containing flavobacterium Gillisia limnaea type strain (R-8282(T)).</title>
        <authorList>
            <person name="Riedel T."/>
            <person name="Held B."/>
            <person name="Nolan M."/>
            <person name="Lucas S."/>
            <person name="Lapidus A."/>
            <person name="Tice H."/>
            <person name="Del Rio T.G."/>
            <person name="Cheng J.F."/>
            <person name="Han C."/>
            <person name="Tapia R."/>
            <person name="Goodwin L.A."/>
            <person name="Pitluck S."/>
            <person name="Liolios K."/>
            <person name="Mavromatis K."/>
            <person name="Pagani I."/>
            <person name="Ivanova N."/>
            <person name="Mikhailova N."/>
            <person name="Pati A."/>
            <person name="Chen A."/>
            <person name="Palaniappan K."/>
            <person name="Land M."/>
            <person name="Rohde M."/>
            <person name="Tindall B.J."/>
            <person name="Detter J.C."/>
            <person name="Goker M."/>
            <person name="Bristow J."/>
            <person name="Eisen J.A."/>
            <person name="Markowitz V."/>
            <person name="Hugenholtz P."/>
            <person name="Kyrpides N.C."/>
            <person name="Klenk H.P."/>
            <person name="Woyke T."/>
        </authorList>
    </citation>
    <scope>NUCLEOTIDE SEQUENCE [LARGE SCALE GENOMIC DNA]</scope>
    <source>
        <strain evidence="19">DSM 15749 / LMG 21470 / R-8282</strain>
    </source>
</reference>
<dbReference type="AlphaFoldDB" id="H2BUD5"/>
<dbReference type="GO" id="GO:0005886">
    <property type="term" value="C:plasma membrane"/>
    <property type="evidence" value="ECO:0007669"/>
    <property type="project" value="UniProtKB-SubCell"/>
</dbReference>
<keyword evidence="10 15" id="KW-0066">ATP synthesis</keyword>
<evidence type="ECO:0000256" key="12">
    <source>
        <dbReference type="ARBA" id="ARBA00025614"/>
    </source>
</evidence>
<comment type="subunit">
    <text evidence="13">F-type ATPases have 2 components, F(1) - the catalytic core - and F(0) - the membrane proton channel. F(1) has five subunits: alpha(3), beta(3), gamma(1), delta(1), epsilon(1). F(0) has four main subunits: a(1), b(2) and c(10-14). The alpha and beta chains form an alternating ring which encloses part of the gamma chain. F(1) is attached to F(0) by a central stalk formed by the gamma and epsilon chains, while a peripheral stalk is formed by the delta and b chains.</text>
</comment>
<protein>
    <recommendedName>
        <fullName evidence="15">ATP synthase subunit b</fullName>
    </recommendedName>
    <alternativeName>
        <fullName evidence="15">ATP synthase F(0) sector subunit b</fullName>
    </alternativeName>
    <alternativeName>
        <fullName evidence="15">ATPase subunit I</fullName>
    </alternativeName>
    <alternativeName>
        <fullName evidence="15">F-type ATPase subunit b</fullName>
        <shortName evidence="15">F-ATPase subunit b</shortName>
    </alternativeName>
</protein>
<dbReference type="InterPro" id="IPR005864">
    <property type="entry name" value="ATP_synth_F0_bsu_bac"/>
</dbReference>
<accession>H2BUD5</accession>
<dbReference type="GO" id="GO:0046933">
    <property type="term" value="F:proton-transporting ATP synthase activity, rotational mechanism"/>
    <property type="evidence" value="ECO:0007669"/>
    <property type="project" value="UniProtKB-UniRule"/>
</dbReference>
<sequence>MDLITPEIGLFFWQTIVFLVLIILMAKFAWKPILGAVKTREDSINDALASAENAKKEMQNLKADNEKLLQEARIERDALLREAREIKDKMIADAGAEAQEKANHIVAQAQTTIQNEKNAAMADIKNQVASLSIEIAEKVVREELSNKDKQRKLVEVMLDDVTLN</sequence>
<evidence type="ECO:0000256" key="7">
    <source>
        <dbReference type="ARBA" id="ARBA00022989"/>
    </source>
</evidence>
<evidence type="ECO:0000313" key="18">
    <source>
        <dbReference type="EMBL" id="EHQ02769.1"/>
    </source>
</evidence>
<evidence type="ECO:0000256" key="16">
    <source>
        <dbReference type="RuleBase" id="RU003848"/>
    </source>
</evidence>
<dbReference type="InterPro" id="IPR028987">
    <property type="entry name" value="ATP_synth_B-like_membr_sf"/>
</dbReference>
<keyword evidence="8 15" id="KW-0406">Ion transport</keyword>
<evidence type="ECO:0000256" key="6">
    <source>
        <dbReference type="ARBA" id="ARBA00022781"/>
    </source>
</evidence>
<comment type="function">
    <text evidence="11 15">F(1)F(0) ATP synthase produces ATP from ADP in the presence of a proton or sodium gradient. F-type ATPases consist of two structural domains, F(1) containing the extramembraneous catalytic core and F(0) containing the membrane proton channel, linked together by a central stalk and a peripheral stalk. During catalysis, ATP synthesis in the catalytic domain of F(1) is coupled via a rotary mechanism of the central stalk subunits to proton translocation.</text>
</comment>
<evidence type="ECO:0000256" key="14">
    <source>
        <dbReference type="ARBA" id="ARBA00037847"/>
    </source>
</evidence>